<dbReference type="PANTHER" id="PTHR43373:SF1">
    <property type="entry name" value="NA(+)_H(+) ANTIPORTER SUBUNIT A"/>
    <property type="match status" value="1"/>
</dbReference>
<feature type="transmembrane region" description="Helical" evidence="5">
    <location>
        <begin position="45"/>
        <end position="64"/>
    </location>
</feature>
<evidence type="ECO:0000256" key="1">
    <source>
        <dbReference type="ARBA" id="ARBA00004141"/>
    </source>
</evidence>
<dbReference type="InterPro" id="IPR050616">
    <property type="entry name" value="CPA3_Na-H_Antiporter_A"/>
</dbReference>
<evidence type="ECO:0000256" key="5">
    <source>
        <dbReference type="SAM" id="Phobius"/>
    </source>
</evidence>
<keyword evidence="3 5" id="KW-1133">Transmembrane helix</keyword>
<comment type="subcellular location">
    <subcellularLocation>
        <location evidence="1">Membrane</location>
        <topology evidence="1">Multi-pass membrane protein</topology>
    </subcellularLocation>
</comment>
<name>X1R1G9_9ZZZZ</name>
<dbReference type="AlphaFoldDB" id="X1R1G9"/>
<dbReference type="Pfam" id="PF00662">
    <property type="entry name" value="Proton_antipo_N"/>
    <property type="match status" value="1"/>
</dbReference>
<gene>
    <name evidence="7" type="ORF">S06H3_61061</name>
</gene>
<feature type="transmembrane region" description="Helical" evidence="5">
    <location>
        <begin position="134"/>
        <end position="157"/>
    </location>
</feature>
<evidence type="ECO:0000256" key="4">
    <source>
        <dbReference type="ARBA" id="ARBA00023136"/>
    </source>
</evidence>
<dbReference type="GO" id="GO:0016020">
    <property type="term" value="C:membrane"/>
    <property type="evidence" value="ECO:0007669"/>
    <property type="project" value="UniProtKB-SubCell"/>
</dbReference>
<protein>
    <recommendedName>
        <fullName evidence="6">NADH-Ubiquinone oxidoreductase (complex I) chain 5 N-terminal domain-containing protein</fullName>
    </recommendedName>
</protein>
<feature type="domain" description="NADH-Ubiquinone oxidoreductase (complex I) chain 5 N-terminal" evidence="6">
    <location>
        <begin position="77"/>
        <end position="123"/>
    </location>
</feature>
<reference evidence="7" key="1">
    <citation type="journal article" date="2014" name="Front. Microbiol.">
        <title>High frequency of phylogenetically diverse reductive dehalogenase-homologous genes in deep subseafloor sedimentary metagenomes.</title>
        <authorList>
            <person name="Kawai M."/>
            <person name="Futagami T."/>
            <person name="Toyoda A."/>
            <person name="Takaki Y."/>
            <person name="Nishi S."/>
            <person name="Hori S."/>
            <person name="Arai W."/>
            <person name="Tsubouchi T."/>
            <person name="Morono Y."/>
            <person name="Uchiyama I."/>
            <person name="Ito T."/>
            <person name="Fujiyama A."/>
            <person name="Inagaki F."/>
            <person name="Takami H."/>
        </authorList>
    </citation>
    <scope>NUCLEOTIDE SEQUENCE</scope>
    <source>
        <strain evidence="7">Expedition CK06-06</strain>
    </source>
</reference>
<organism evidence="7">
    <name type="scientific">marine sediment metagenome</name>
    <dbReference type="NCBI Taxonomy" id="412755"/>
    <lineage>
        <taxon>unclassified sequences</taxon>
        <taxon>metagenomes</taxon>
        <taxon>ecological metagenomes</taxon>
    </lineage>
</organism>
<evidence type="ECO:0000256" key="2">
    <source>
        <dbReference type="ARBA" id="ARBA00022692"/>
    </source>
</evidence>
<feature type="non-terminal residue" evidence="7">
    <location>
        <position position="158"/>
    </location>
</feature>
<accession>X1R1G9</accession>
<evidence type="ECO:0000259" key="6">
    <source>
        <dbReference type="Pfam" id="PF00662"/>
    </source>
</evidence>
<dbReference type="EMBL" id="BARV01039953">
    <property type="protein sequence ID" value="GAI49399.1"/>
    <property type="molecule type" value="Genomic_DNA"/>
</dbReference>
<sequence length="158" mass="17241">MLVEEAAKGTFSLLPLIAMAIPAVAAVVIVAIGDRNEKLRNLVSFLAAVATFGVVLAIVIKVLGGNPLYFELRLIEIGHQISLKLMVDSMGAFFALIASILWVAAMAHSSAYMLHEQKRTRFFATMMITEAATLGIFMVHDFLSLFVFFEIMGLAAYL</sequence>
<feature type="transmembrane region" description="Helical" evidence="5">
    <location>
        <begin position="92"/>
        <end position="114"/>
    </location>
</feature>
<proteinExistence type="predicted"/>
<comment type="caution">
    <text evidence="7">The sequence shown here is derived from an EMBL/GenBank/DDBJ whole genome shotgun (WGS) entry which is preliminary data.</text>
</comment>
<evidence type="ECO:0000256" key="3">
    <source>
        <dbReference type="ARBA" id="ARBA00022989"/>
    </source>
</evidence>
<keyword evidence="4 5" id="KW-0472">Membrane</keyword>
<dbReference type="PANTHER" id="PTHR43373">
    <property type="entry name" value="NA(+)/H(+) ANTIPORTER SUBUNIT"/>
    <property type="match status" value="1"/>
</dbReference>
<keyword evidence="2 5" id="KW-0812">Transmembrane</keyword>
<evidence type="ECO:0000313" key="7">
    <source>
        <dbReference type="EMBL" id="GAI49399.1"/>
    </source>
</evidence>
<dbReference type="InterPro" id="IPR001516">
    <property type="entry name" value="Proton_antipo_N"/>
</dbReference>
<feature type="transmembrane region" description="Helical" evidence="5">
    <location>
        <begin position="12"/>
        <end position="33"/>
    </location>
</feature>